<protein>
    <submittedName>
        <fullName evidence="1">Uncharacterized protein</fullName>
    </submittedName>
</protein>
<dbReference type="EMBL" id="BPLR01021247">
    <property type="protein sequence ID" value="GIX87550.1"/>
    <property type="molecule type" value="Genomic_DNA"/>
</dbReference>
<gene>
    <name evidence="1" type="ORF">CEXT_291011</name>
</gene>
<evidence type="ECO:0000313" key="2">
    <source>
        <dbReference type="Proteomes" id="UP001054945"/>
    </source>
</evidence>
<name>A0AAV4NRE0_CAEEX</name>
<proteinExistence type="predicted"/>
<accession>A0AAV4NRE0</accession>
<organism evidence="1 2">
    <name type="scientific">Caerostris extrusa</name>
    <name type="common">Bark spider</name>
    <name type="synonym">Caerostris bankana</name>
    <dbReference type="NCBI Taxonomy" id="172846"/>
    <lineage>
        <taxon>Eukaryota</taxon>
        <taxon>Metazoa</taxon>
        <taxon>Ecdysozoa</taxon>
        <taxon>Arthropoda</taxon>
        <taxon>Chelicerata</taxon>
        <taxon>Arachnida</taxon>
        <taxon>Araneae</taxon>
        <taxon>Araneomorphae</taxon>
        <taxon>Entelegynae</taxon>
        <taxon>Araneoidea</taxon>
        <taxon>Araneidae</taxon>
        <taxon>Caerostris</taxon>
    </lineage>
</organism>
<dbReference type="AlphaFoldDB" id="A0AAV4NRE0"/>
<dbReference type="Proteomes" id="UP001054945">
    <property type="component" value="Unassembled WGS sequence"/>
</dbReference>
<sequence length="111" mass="12559">MPETGVEIVAIDFGFPSSSSSFSSSRLFPYLFSYFSYFFFPSNLILVPHPLPAPSRKAPVCQKHANKSTRQSITKSFSIVKVLKTKRIIESRRFPTLGRNEVDRLTTLLKA</sequence>
<keyword evidence="2" id="KW-1185">Reference proteome</keyword>
<evidence type="ECO:0000313" key="1">
    <source>
        <dbReference type="EMBL" id="GIX87550.1"/>
    </source>
</evidence>
<comment type="caution">
    <text evidence="1">The sequence shown here is derived from an EMBL/GenBank/DDBJ whole genome shotgun (WGS) entry which is preliminary data.</text>
</comment>
<reference evidence="1 2" key="1">
    <citation type="submission" date="2021-06" db="EMBL/GenBank/DDBJ databases">
        <title>Caerostris extrusa draft genome.</title>
        <authorList>
            <person name="Kono N."/>
            <person name="Arakawa K."/>
        </authorList>
    </citation>
    <scope>NUCLEOTIDE SEQUENCE [LARGE SCALE GENOMIC DNA]</scope>
</reference>